<keyword evidence="2" id="KW-1185">Reference proteome</keyword>
<gene>
    <name evidence="1" type="ORF">F0Q45_25720</name>
</gene>
<evidence type="ECO:0000313" key="1">
    <source>
        <dbReference type="EMBL" id="KAA1243350.1"/>
    </source>
</evidence>
<dbReference type="AlphaFoldDB" id="A0A5B1B6U6"/>
<dbReference type="RefSeq" id="WP_149656552.1">
    <property type="nucleotide sequence ID" value="NZ_VTZN01000356.1"/>
</dbReference>
<dbReference type="OrthoDB" id="4713813at2"/>
<evidence type="ECO:0000313" key="2">
    <source>
        <dbReference type="Proteomes" id="UP000324701"/>
    </source>
</evidence>
<organism evidence="1 2">
    <name type="scientific">Mycobacterium simiae</name>
    <name type="common">Mycobacterium habana</name>
    <dbReference type="NCBI Taxonomy" id="1784"/>
    <lineage>
        <taxon>Bacteria</taxon>
        <taxon>Bacillati</taxon>
        <taxon>Actinomycetota</taxon>
        <taxon>Actinomycetes</taxon>
        <taxon>Mycobacteriales</taxon>
        <taxon>Mycobacteriaceae</taxon>
        <taxon>Mycobacterium</taxon>
        <taxon>Mycobacterium simiae complex</taxon>
    </lineage>
</organism>
<sequence>ENGPGIPLNLLLTVDGASGGTSIRVNIPNTNIGFDIPIDGLPITLTVPVNSELSPIVIQPINIGAIPLDLTLGGNTTQLNANLGASIGPITATLFHLSPVPGFGNSTSSPSSGFFNSGVGGSSGFGNTGDTLSGFWNVGSQVTGLQNYGGNLLSGITNLGSALSGINNTSDLGIALSGLVSGIGNFGSRLSGLFLSGSVP</sequence>
<feature type="non-terminal residue" evidence="1">
    <location>
        <position position="1"/>
    </location>
</feature>
<evidence type="ECO:0008006" key="3">
    <source>
        <dbReference type="Google" id="ProtNLM"/>
    </source>
</evidence>
<accession>A0A5B1B6U6</accession>
<protein>
    <recommendedName>
        <fullName evidence="3">PPE family protein</fullName>
    </recommendedName>
</protein>
<name>A0A5B1B6U6_MYCSI</name>
<proteinExistence type="predicted"/>
<reference evidence="1 2" key="1">
    <citation type="submission" date="2019-09" db="EMBL/GenBank/DDBJ databases">
        <title>Report of infection by Mycobacterium simiae a patient suffering from pulmonary tuberculosis.</title>
        <authorList>
            <person name="Mohanty P.S."/>
            <person name="Bansal A.K."/>
            <person name="Singh H."/>
            <person name="Sharma S."/>
            <person name="Patil S.A."/>
            <person name="Upadhaya P."/>
            <person name="Singh P.K."/>
            <person name="Kumar D."/>
            <person name="Kumar S."/>
            <person name="Singh R.K."/>
            <person name="Chaudhary B."/>
        </authorList>
    </citation>
    <scope>NUCLEOTIDE SEQUENCE [LARGE SCALE GENOMIC DNA]</scope>
    <source>
        <strain evidence="1 2">JAL-560-SIM</strain>
    </source>
</reference>
<dbReference type="EMBL" id="VTZN01000356">
    <property type="protein sequence ID" value="KAA1243350.1"/>
    <property type="molecule type" value="Genomic_DNA"/>
</dbReference>
<dbReference type="Proteomes" id="UP000324701">
    <property type="component" value="Unassembled WGS sequence"/>
</dbReference>
<comment type="caution">
    <text evidence="1">The sequence shown here is derived from an EMBL/GenBank/DDBJ whole genome shotgun (WGS) entry which is preliminary data.</text>
</comment>